<name>A0A5C3LB07_COPMA</name>
<feature type="region of interest" description="Disordered" evidence="1">
    <location>
        <begin position="1530"/>
        <end position="1565"/>
    </location>
</feature>
<evidence type="ECO:0000256" key="1">
    <source>
        <dbReference type="SAM" id="MobiDB-lite"/>
    </source>
</evidence>
<dbReference type="Proteomes" id="UP000307440">
    <property type="component" value="Unassembled WGS sequence"/>
</dbReference>
<protein>
    <submittedName>
        <fullName evidence="2">Uncharacterized protein</fullName>
    </submittedName>
</protein>
<accession>A0A5C3LB07</accession>
<organism evidence="2 3">
    <name type="scientific">Coprinopsis marcescibilis</name>
    <name type="common">Agaric fungus</name>
    <name type="synonym">Psathyrella marcescibilis</name>
    <dbReference type="NCBI Taxonomy" id="230819"/>
    <lineage>
        <taxon>Eukaryota</taxon>
        <taxon>Fungi</taxon>
        <taxon>Dikarya</taxon>
        <taxon>Basidiomycota</taxon>
        <taxon>Agaricomycotina</taxon>
        <taxon>Agaricomycetes</taxon>
        <taxon>Agaricomycetidae</taxon>
        <taxon>Agaricales</taxon>
        <taxon>Agaricineae</taxon>
        <taxon>Psathyrellaceae</taxon>
        <taxon>Coprinopsis</taxon>
    </lineage>
</organism>
<keyword evidence="3" id="KW-1185">Reference proteome</keyword>
<feature type="region of interest" description="Disordered" evidence="1">
    <location>
        <begin position="177"/>
        <end position="216"/>
    </location>
</feature>
<feature type="region of interest" description="Disordered" evidence="1">
    <location>
        <begin position="684"/>
        <end position="721"/>
    </location>
</feature>
<feature type="region of interest" description="Disordered" evidence="1">
    <location>
        <begin position="1881"/>
        <end position="1900"/>
    </location>
</feature>
<feature type="compositionally biased region" description="Basic and acidic residues" evidence="1">
    <location>
        <begin position="1881"/>
        <end position="1899"/>
    </location>
</feature>
<feature type="compositionally biased region" description="Low complexity" evidence="1">
    <location>
        <begin position="311"/>
        <end position="324"/>
    </location>
</feature>
<feature type="compositionally biased region" description="Polar residues" evidence="1">
    <location>
        <begin position="505"/>
        <end position="532"/>
    </location>
</feature>
<feature type="region of interest" description="Disordered" evidence="1">
    <location>
        <begin position="1140"/>
        <end position="1176"/>
    </location>
</feature>
<dbReference type="STRING" id="230819.A0A5C3LB07"/>
<dbReference type="Pfam" id="PF18759">
    <property type="entry name" value="Plavaka"/>
    <property type="match status" value="1"/>
</dbReference>
<proteinExistence type="predicted"/>
<reference evidence="2 3" key="1">
    <citation type="journal article" date="2019" name="Nat. Ecol. Evol.">
        <title>Megaphylogeny resolves global patterns of mushroom evolution.</title>
        <authorList>
            <person name="Varga T."/>
            <person name="Krizsan K."/>
            <person name="Foldi C."/>
            <person name="Dima B."/>
            <person name="Sanchez-Garcia M."/>
            <person name="Sanchez-Ramirez S."/>
            <person name="Szollosi G.J."/>
            <person name="Szarkandi J.G."/>
            <person name="Papp V."/>
            <person name="Albert L."/>
            <person name="Andreopoulos W."/>
            <person name="Angelini C."/>
            <person name="Antonin V."/>
            <person name="Barry K.W."/>
            <person name="Bougher N.L."/>
            <person name="Buchanan P."/>
            <person name="Buyck B."/>
            <person name="Bense V."/>
            <person name="Catcheside P."/>
            <person name="Chovatia M."/>
            <person name="Cooper J."/>
            <person name="Damon W."/>
            <person name="Desjardin D."/>
            <person name="Finy P."/>
            <person name="Geml J."/>
            <person name="Haridas S."/>
            <person name="Hughes K."/>
            <person name="Justo A."/>
            <person name="Karasinski D."/>
            <person name="Kautmanova I."/>
            <person name="Kiss B."/>
            <person name="Kocsube S."/>
            <person name="Kotiranta H."/>
            <person name="LaButti K.M."/>
            <person name="Lechner B.E."/>
            <person name="Liimatainen K."/>
            <person name="Lipzen A."/>
            <person name="Lukacs Z."/>
            <person name="Mihaltcheva S."/>
            <person name="Morgado L.N."/>
            <person name="Niskanen T."/>
            <person name="Noordeloos M.E."/>
            <person name="Ohm R.A."/>
            <person name="Ortiz-Santana B."/>
            <person name="Ovrebo C."/>
            <person name="Racz N."/>
            <person name="Riley R."/>
            <person name="Savchenko A."/>
            <person name="Shiryaev A."/>
            <person name="Soop K."/>
            <person name="Spirin V."/>
            <person name="Szebenyi C."/>
            <person name="Tomsovsky M."/>
            <person name="Tulloss R.E."/>
            <person name="Uehling J."/>
            <person name="Grigoriev I.V."/>
            <person name="Vagvolgyi C."/>
            <person name="Papp T."/>
            <person name="Martin F.M."/>
            <person name="Miettinen O."/>
            <person name="Hibbett D.S."/>
            <person name="Nagy L.G."/>
        </authorList>
    </citation>
    <scope>NUCLEOTIDE SEQUENCE [LARGE SCALE GENOMIC DNA]</scope>
    <source>
        <strain evidence="2 3">CBS 121175</strain>
    </source>
</reference>
<dbReference type="InterPro" id="IPR041078">
    <property type="entry name" value="Plavaka"/>
</dbReference>
<dbReference type="EMBL" id="ML210186">
    <property type="protein sequence ID" value="TFK25468.1"/>
    <property type="molecule type" value="Genomic_DNA"/>
</dbReference>
<sequence length="1914" mass="211210">MPKAQSESVCFSEVRSARRKSPRRHSSTTLGKENYAACMLQPKKHARCLLNMTRKTAIMVQDGTSPASPKGKQDLSLPRFPAVATPLPPTSPFLHPFPPTVQTPSPSTPPSNVQGKDLLEIEFTKLETIVKTLEDLAEEFIVHVGEAQQEFKALKGALQAAEELFAQLDASATNSDAIRVVPGDPPASEPHACSGQQSSYSSDNHDSTPSESAWVDDMSDADWREHFGGLSRDYVTGGAFLQWESCRNSAAILGLFCGNGEGSDSEPSQLPANLKLEEWRHHHDQPVMITAMRPDGGGDPFDHYVFERQVPSPSASESSEDSGSVTAHTNLQVVPRDNYSALSTHWQLPKACMSTTTSTTGVMGPTPASFNSAHTCVCGKAFRINASLSRHKKKCNKSGEATCGLLAQAKTYWLEKSGSTRRQRDGVADSEASNHIVSTSGSTAVTMTVVGAISTSTFLPVVGVVGIDHNQRFGQPLVSQPALINPPPTLVHNSQPTMTIPVANPSESPTASGIQTASVQSWQATPSSTVSKAQAEATARWTPGLPLHPPSSSHPPSYDCSPSPRGLPEPNHTAHGHPQSTQYHPNILLQGSVTVSAISQPETQATVGSNRVYDISPAVAGTSTPQTTLSPNGHKYIDSQPDQFGLWRQYYCHELPTHDPHLHVSPLDVYDCKSQSRNDELFIPDLDSSTANHSQRSSTGTIINEDPHNDSLGSTQRPFGPFQNESSFNLSDWYWNQGTRRSFANVGALRALITADGFSPDDIDKTNWKKMDQHLGANREELGASKGEWIEDDGWNTHWELQDGPGEPGCDLPWVLVGLMFWSDQTHLTSFGNSKVWPLYMFFRNESKYWQSESSCRLGSHVAYFKSLPEHLKDFITERSGGPMPDKLKTYLVREFFHAQWSIILNDKLIKAMVHGIVFLCSDGKKRRFYLQIFTYSADFPEKLLIAALRRGKCPCPRCKTPLSKFHAMGKTEDISVESARKAIAGGAAPYGKAVETILEPYHLYPVLNPLASKLRLPNRFPKFNLFSLLVVDLLHEFEIGVWKSTFTHLIRILTALGQGLVDELDHTVWFQHSVELYGNSHQILPTCSTLTRWQCAIAVFESLVPAPHNDIIIKLLFLCCQWHALAKLHMHTDYTTSKQDGNLSKLVDPQPVDSNAPSLETGDRTSALPDTVMQNPPPVTELSVSATTNPSLLVQHPPMERQGVTQSVLPHVERNPMDDASSCDPCDPTPTPHCETPNPSLAASEMPHGYLTSLATSYPGQRMCEGGTRLAPQQTASSHCHVDFFPPLRSTDMEVDGAMPTLAQETVAPILPPQGTSSIHSSHKDLPTPSIIDVDRTGSSQHHFAMDTTPHEARDLLNESGEGSGRIVLKIPRLVWNKVITEKNENRGRGCGRGRGGKGRTQPTINMAVTTVGPTPSGVSDTSTNFIDDPLPSAETATDTANCSRFASLLDSRENMEPSNTGVINLIDTPAQIQSPQAVHEEVLVDPTPSKPTSGRRIKTLNLSTYKFHALGDYADAIVELGTSDLHTSETGEELHKEPKSWYPRTNKRRLERNKNRDSEFQEQQRAARLVDLPYYIGTSENHYHSLTEFARNGPHGEDPAINHHPLTSLFPELYVQTEVPFARSAANRTTRVSGLGLPSYAGVPNYPEDWSRVIVKDNQIFTHKIFQIKYLTYDLRRNEDLIHIETDNCNVMLQNPEFRSDSLTPVHPYRYAKVLGICHANFDLAGIIGPRLPVGSDGKAVKEFTIEFLWVRWYTFQPAVTAFHLDILKHAPISSPESTGFVSPDEVLRTCHLIPRFTLGRSYPTGAGQSPLAQDSREWEAYYINRAARFVDRDMFMRYQWGHGVGHAYSRLSAPPSLAAYDDTGTLVEDVDLNEVHALEESDSETDRSVTSDHESLDIDDEREIEMFGVDF</sequence>
<evidence type="ECO:0000313" key="2">
    <source>
        <dbReference type="EMBL" id="TFK25468.1"/>
    </source>
</evidence>
<gene>
    <name evidence="2" type="ORF">FA15DRAFT_655145</name>
</gene>
<feature type="region of interest" description="Disordered" evidence="1">
    <location>
        <begin position="310"/>
        <end position="330"/>
    </location>
</feature>
<evidence type="ECO:0000313" key="3">
    <source>
        <dbReference type="Proteomes" id="UP000307440"/>
    </source>
</evidence>
<feature type="compositionally biased region" description="Polar residues" evidence="1">
    <location>
        <begin position="711"/>
        <end position="721"/>
    </location>
</feature>
<feature type="region of interest" description="Disordered" evidence="1">
    <location>
        <begin position="1217"/>
        <end position="1237"/>
    </location>
</feature>
<feature type="compositionally biased region" description="Basic residues" evidence="1">
    <location>
        <begin position="17"/>
        <end position="26"/>
    </location>
</feature>
<feature type="region of interest" description="Disordered" evidence="1">
    <location>
        <begin position="1"/>
        <end position="30"/>
    </location>
</feature>
<feature type="compositionally biased region" description="Polar residues" evidence="1">
    <location>
        <begin position="687"/>
        <end position="702"/>
    </location>
</feature>
<feature type="region of interest" description="Disordered" evidence="1">
    <location>
        <begin position="492"/>
        <end position="583"/>
    </location>
</feature>
<feature type="compositionally biased region" description="Low complexity" evidence="1">
    <location>
        <begin position="554"/>
        <end position="564"/>
    </location>
</feature>
<feature type="compositionally biased region" description="Basic and acidic residues" evidence="1">
    <location>
        <begin position="1530"/>
        <end position="1541"/>
    </location>
</feature>